<proteinExistence type="predicted"/>
<dbReference type="STRING" id="1288484.GCA_000348665_00229"/>
<dbReference type="Proteomes" id="UP000630135">
    <property type="component" value="Unassembled WGS sequence"/>
</dbReference>
<name>A0A345ILY6_9DEIO</name>
<evidence type="ECO:0000313" key="6">
    <source>
        <dbReference type="Proteomes" id="UP000630135"/>
    </source>
</evidence>
<dbReference type="EMBL" id="BMMA01000004">
    <property type="protein sequence ID" value="GGI75524.1"/>
    <property type="molecule type" value="Genomic_DNA"/>
</dbReference>
<dbReference type="KEGG" id="dwu:DVJ83_16280"/>
<evidence type="ECO:0000313" key="4">
    <source>
        <dbReference type="EMBL" id="GGP28739.1"/>
    </source>
</evidence>
<evidence type="ECO:0000256" key="1">
    <source>
        <dbReference type="SAM" id="MobiDB-lite"/>
    </source>
</evidence>
<geneLocation type="plasmid" evidence="5">
    <name>pdrdi</name>
</geneLocation>
<dbReference type="AlphaFoldDB" id="A0A345ILY6"/>
<keyword evidence="6" id="KW-1185">Reference proteome</keyword>
<evidence type="ECO:0000313" key="5">
    <source>
        <dbReference type="Proteomes" id="UP000253744"/>
    </source>
</evidence>
<organism evidence="2 5">
    <name type="scientific">Deinococcus wulumuqiensis</name>
    <dbReference type="NCBI Taxonomy" id="980427"/>
    <lineage>
        <taxon>Bacteria</taxon>
        <taxon>Thermotogati</taxon>
        <taxon>Deinococcota</taxon>
        <taxon>Deinococci</taxon>
        <taxon>Deinococcales</taxon>
        <taxon>Deinococcaceae</taxon>
        <taxon>Deinococcus</taxon>
    </lineage>
</organism>
<reference evidence="2 5" key="3">
    <citation type="submission" date="2018-07" db="EMBL/GenBank/DDBJ databases">
        <title>Complete Genome and Methylome Analysis of Deinococcus wulumuqiensis NEB 479.</title>
        <authorList>
            <person name="Fomenkov A."/>
            <person name="Luyten Y."/>
            <person name="Vincze T."/>
            <person name="Anton B.P."/>
            <person name="Clark T."/>
            <person name="Roberts R.J."/>
            <person name="Morgan R.D."/>
        </authorList>
    </citation>
    <scope>NUCLEOTIDE SEQUENCE [LARGE SCALE GENOMIC DNA]</scope>
    <source>
        <strain evidence="2 5">NEB 479</strain>
        <plasmid evidence="2">pDrdI</plasmid>
        <plasmid evidence="5">Plasmid pdrdi</plasmid>
    </source>
</reference>
<dbReference type="Proteomes" id="UP000652720">
    <property type="component" value="Unassembled WGS sequence"/>
</dbReference>
<keyword evidence="2" id="KW-0614">Plasmid</keyword>
<reference evidence="6" key="4">
    <citation type="journal article" date="2019" name="Int. J. Syst. Evol. Microbiol.">
        <title>The Global Catalogue of Microorganisms (GCM) 10K type strain sequencing project: providing services to taxonomists for standard genome sequencing and annotation.</title>
        <authorList>
            <consortium name="The Broad Institute Genomics Platform"/>
            <consortium name="The Broad Institute Genome Sequencing Center for Infectious Disease"/>
            <person name="Wu L."/>
            <person name="Ma J."/>
        </authorList>
    </citation>
    <scope>NUCLEOTIDE SEQUENCE [LARGE SCALE GENOMIC DNA]</scope>
    <source>
        <strain evidence="6">CGMCC 1.8884</strain>
    </source>
</reference>
<dbReference type="RefSeq" id="WP_152423427.1">
    <property type="nucleotide sequence ID" value="NZ_BMLZ01000003.1"/>
</dbReference>
<reference evidence="4" key="1">
    <citation type="journal article" date="2014" name="Int. J. Syst. Evol. Microbiol.">
        <title>Complete genome of a new Firmicutes species belonging to the dominant human colonic microbiota ('Ruminococcus bicirculans') reveals two chromosomes and a selective capacity to utilize plant glucans.</title>
        <authorList>
            <consortium name="NISC Comparative Sequencing Program"/>
            <person name="Wegmann U."/>
            <person name="Louis P."/>
            <person name="Goesmann A."/>
            <person name="Henrissat B."/>
            <person name="Duncan S.H."/>
            <person name="Flint H.J."/>
        </authorList>
    </citation>
    <scope>NUCLEOTIDE SEQUENCE</scope>
    <source>
        <strain evidence="4">CGMCC 1.8884</strain>
    </source>
</reference>
<reference evidence="4" key="5">
    <citation type="submission" date="2024-05" db="EMBL/GenBank/DDBJ databases">
        <authorList>
            <person name="Sun Q."/>
            <person name="Zhou Y."/>
        </authorList>
    </citation>
    <scope>NUCLEOTIDE SEQUENCE</scope>
    <source>
        <strain evidence="4">CGMCC 1.8884</strain>
        <strain evidence="3">CGMCC 1.8885</strain>
    </source>
</reference>
<dbReference type="GeneID" id="59164536"/>
<evidence type="ECO:0000313" key="3">
    <source>
        <dbReference type="EMBL" id="GGI75524.1"/>
    </source>
</evidence>
<reference evidence="3" key="2">
    <citation type="journal article" date="2014" name="Int. J. Syst. Evol. Microbiol.">
        <title>Complete genome sequence of Corynebacterium casei LMG S-19264T (=DSM 44701T), isolated from a smear-ripened cheese.</title>
        <authorList>
            <consortium name="US DOE Joint Genome Institute (JGI-PGF)"/>
            <person name="Walter F."/>
            <person name="Albersmeier A."/>
            <person name="Kalinowski J."/>
            <person name="Ruckert C."/>
        </authorList>
    </citation>
    <scope>NUCLEOTIDE SEQUENCE</scope>
    <source>
        <strain evidence="3">CGMCC 1.8885</strain>
    </source>
</reference>
<gene>
    <name evidence="2" type="ORF">DVJ83_16280</name>
    <name evidence="4" type="ORF">GCM10008021_03900</name>
    <name evidence="3" type="ORF">GCM10010914_07230</name>
</gene>
<sequence>MHLPTTPAAQQLTPAARPDVDKQPYEAPRVQDLGAWQAVTLIASVGFNQYGLGQSGGPSSQY</sequence>
<feature type="compositionally biased region" description="Low complexity" evidence="1">
    <location>
        <begin position="1"/>
        <end position="16"/>
    </location>
</feature>
<dbReference type="EMBL" id="BMLZ01000003">
    <property type="protein sequence ID" value="GGP28739.1"/>
    <property type="molecule type" value="Genomic_DNA"/>
</dbReference>
<dbReference type="Proteomes" id="UP000253744">
    <property type="component" value="Plasmid pDrdI"/>
</dbReference>
<accession>A0A345ILY6</accession>
<geneLocation type="plasmid" evidence="2">
    <name>pDrdI</name>
</geneLocation>
<evidence type="ECO:0000313" key="2">
    <source>
        <dbReference type="EMBL" id="AXH00709.1"/>
    </source>
</evidence>
<dbReference type="EMBL" id="CP031163">
    <property type="protein sequence ID" value="AXH00709.1"/>
    <property type="molecule type" value="Genomic_DNA"/>
</dbReference>
<feature type="region of interest" description="Disordered" evidence="1">
    <location>
        <begin position="1"/>
        <end position="24"/>
    </location>
</feature>
<protein>
    <submittedName>
        <fullName evidence="2">Uncharacterized protein</fullName>
    </submittedName>
</protein>